<accession>A0AA39MR37</accession>
<dbReference type="InterPro" id="IPR032675">
    <property type="entry name" value="LRR_dom_sf"/>
</dbReference>
<dbReference type="AlphaFoldDB" id="A0AA39MR37"/>
<dbReference type="Proteomes" id="UP001175211">
    <property type="component" value="Unassembled WGS sequence"/>
</dbReference>
<comment type="caution">
    <text evidence="2">The sequence shown here is derived from an EMBL/GenBank/DDBJ whole genome shotgun (WGS) entry which is preliminary data.</text>
</comment>
<name>A0AA39MR37_ARMTA</name>
<reference evidence="2" key="1">
    <citation type="submission" date="2023-06" db="EMBL/GenBank/DDBJ databases">
        <authorList>
            <consortium name="Lawrence Berkeley National Laboratory"/>
            <person name="Ahrendt S."/>
            <person name="Sahu N."/>
            <person name="Indic B."/>
            <person name="Wong-Bajracharya J."/>
            <person name="Merenyi Z."/>
            <person name="Ke H.-M."/>
            <person name="Monk M."/>
            <person name="Kocsube S."/>
            <person name="Drula E."/>
            <person name="Lipzen A."/>
            <person name="Balint B."/>
            <person name="Henrissat B."/>
            <person name="Andreopoulos B."/>
            <person name="Martin F.M."/>
            <person name="Harder C.B."/>
            <person name="Rigling D."/>
            <person name="Ford K.L."/>
            <person name="Foster G.D."/>
            <person name="Pangilinan J."/>
            <person name="Papanicolaou A."/>
            <person name="Barry K."/>
            <person name="LaButti K."/>
            <person name="Viragh M."/>
            <person name="Koriabine M."/>
            <person name="Yan M."/>
            <person name="Riley R."/>
            <person name="Champramary S."/>
            <person name="Plett K.L."/>
            <person name="Tsai I.J."/>
            <person name="Slot J."/>
            <person name="Sipos G."/>
            <person name="Plett J."/>
            <person name="Nagy L.G."/>
            <person name="Grigoriev I.V."/>
        </authorList>
    </citation>
    <scope>NUCLEOTIDE SEQUENCE</scope>
    <source>
        <strain evidence="2">CCBAS 213</strain>
    </source>
</reference>
<keyword evidence="3" id="KW-1185">Reference proteome</keyword>
<dbReference type="EMBL" id="JAUEPS010000063">
    <property type="protein sequence ID" value="KAK0442730.1"/>
    <property type="molecule type" value="Genomic_DNA"/>
</dbReference>
<feature type="compositionally biased region" description="Polar residues" evidence="1">
    <location>
        <begin position="16"/>
        <end position="25"/>
    </location>
</feature>
<proteinExistence type="predicted"/>
<feature type="region of interest" description="Disordered" evidence="1">
    <location>
        <begin position="1"/>
        <end position="36"/>
    </location>
</feature>
<sequence length="466" mass="53805">MSRDIYHPASSEPALSLSTSTSGPEATSLAAPTERPTPIHGVPLDVLEEIFTNLINSLVLAVDDYRGDRFHSSMLTISHVCVYWRDVSYSLASLWSFIFVPVRYLISRDEHCREHRDVDISMPPALINVYLRRSKNYPLSLFLFRKHDDMRRKGSRSTQNYTSATITSLRTQAHRWRELYISSIPLEFQDFAKLFTGLGNLASLERLTCVKPFDIWKFRAFTTAPNLHWLDLGEYVRPGSTSSSFPYAQISHLILRTLDFQSTSLFPNITDVTMYGTPPRHFLLPSPNLASNIVSLTICLTYFTQEHLPLYRRDISLPRLRDLTIIYVGPVRNPFKAEYLTQDLIAVFSHQIQHLTLWRVPICVEDLITILEPLTELRHLGVHDPLPPVYRPYSPISHELIRRLATDPLFLPHVNSLDLKWQWHDVDEGMVMDMLLYRTGSARLAKPYVPPSYLNSLIEQMRRWVV</sequence>
<dbReference type="GeneID" id="85349220"/>
<evidence type="ECO:0000313" key="2">
    <source>
        <dbReference type="EMBL" id="KAK0442730.1"/>
    </source>
</evidence>
<evidence type="ECO:0008006" key="4">
    <source>
        <dbReference type="Google" id="ProtNLM"/>
    </source>
</evidence>
<dbReference type="RefSeq" id="XP_060324417.1">
    <property type="nucleotide sequence ID" value="XM_060465672.1"/>
</dbReference>
<evidence type="ECO:0000256" key="1">
    <source>
        <dbReference type="SAM" id="MobiDB-lite"/>
    </source>
</evidence>
<protein>
    <recommendedName>
        <fullName evidence="4">F-box domain-containing protein</fullName>
    </recommendedName>
</protein>
<gene>
    <name evidence="2" type="ORF">EV420DRAFT_1075008</name>
</gene>
<dbReference type="Gene3D" id="3.80.10.10">
    <property type="entry name" value="Ribonuclease Inhibitor"/>
    <property type="match status" value="1"/>
</dbReference>
<dbReference type="SUPFAM" id="SSF52047">
    <property type="entry name" value="RNI-like"/>
    <property type="match status" value="1"/>
</dbReference>
<evidence type="ECO:0000313" key="3">
    <source>
        <dbReference type="Proteomes" id="UP001175211"/>
    </source>
</evidence>
<organism evidence="2 3">
    <name type="scientific">Armillaria tabescens</name>
    <name type="common">Ringless honey mushroom</name>
    <name type="synonym">Agaricus tabescens</name>
    <dbReference type="NCBI Taxonomy" id="1929756"/>
    <lineage>
        <taxon>Eukaryota</taxon>
        <taxon>Fungi</taxon>
        <taxon>Dikarya</taxon>
        <taxon>Basidiomycota</taxon>
        <taxon>Agaricomycotina</taxon>
        <taxon>Agaricomycetes</taxon>
        <taxon>Agaricomycetidae</taxon>
        <taxon>Agaricales</taxon>
        <taxon>Marasmiineae</taxon>
        <taxon>Physalacriaceae</taxon>
        <taxon>Desarmillaria</taxon>
    </lineage>
</organism>